<evidence type="ECO:0000256" key="7">
    <source>
        <dbReference type="PROSITE-ProRule" id="PRU01373"/>
    </source>
</evidence>
<dbReference type="InterPro" id="IPR002477">
    <property type="entry name" value="Peptidoglycan-bd-like"/>
</dbReference>
<gene>
    <name evidence="10" type="ORF">CCZ37_07005</name>
</gene>
<dbReference type="PANTHER" id="PTHR41533">
    <property type="entry name" value="L,D-TRANSPEPTIDASE HI_1667-RELATED"/>
    <property type="match status" value="1"/>
</dbReference>
<dbReference type="EMBL" id="CP022741">
    <property type="protein sequence ID" value="ASU22351.1"/>
    <property type="molecule type" value="Genomic_DNA"/>
</dbReference>
<sequence>MSKSILLALLLIFHSFSLHSAEKVQPLLLSKESVSLQSFIQYPHLVERIYQENENRRIWQDEQIVRQFEHQLEVIRRAGFSPLFSRQLAQMKAYRKQQAFNEYDLLATDTLLLYLSYAEQAPKVGMAWFFESKLNSAIAPPSQEALFALHVAVEVNSIGDLLNGYAPNNAAYDQLLHAYDFLLSTENAALLLYTQKGLKKPGDKLSQRNVLIARLSLVNIDVSTVRDDVTWYDNSLVKPVKEFQAMHGLKADGMIGPETLKWLNLSLQARLSMLALNAERTRLWPESKETQIVVNVPSFDMRYWYLGKEVFQSKVVVGRVSRKTPLMSTKLDSLILNPTWNVPYKIMVEDILPMVKKDQNYLRQHNIDIVSSWRSNDQIDPSNINWSAVNPASFPYRMRQQAGQDNALGLYKFNTPNRRAIYLHDTPSKYLFNNTSRAFSSGCIRVQNADKFASMILETQGIDGDKLTGKEGPVNGTIPLKQRIPVHIIYQTVWYEGGELHYRDDIYRYDAFSTSNG</sequence>
<reference evidence="10 11" key="1">
    <citation type="submission" date="2017-08" db="EMBL/GenBank/DDBJ databases">
        <title>The Vibrio qinghaiensis sp.-Q67 is a luminous bacteria isolated firstly from Qinghai lake, Qinghai province, China, which has been proved to be very sensitive to detect environmental and food pollutants. Therefore, complete genome analysis of V. qinghaiensis sp.-Q67 highlights the potential application of this strain on detection of hazards in the contaminated environments.</title>
        <authorList>
            <person name="Gong L."/>
        </authorList>
    </citation>
    <scope>NUCLEOTIDE SEQUENCE [LARGE SCALE GENOMIC DNA]</scope>
    <source>
        <strain evidence="10 11">Q67</strain>
    </source>
</reference>
<dbReference type="GO" id="GO:0004180">
    <property type="term" value="F:carboxypeptidase activity"/>
    <property type="evidence" value="ECO:0007669"/>
    <property type="project" value="UniProtKB-ARBA"/>
</dbReference>
<evidence type="ECO:0000259" key="9">
    <source>
        <dbReference type="PROSITE" id="PS52029"/>
    </source>
</evidence>
<dbReference type="InterPro" id="IPR036365">
    <property type="entry name" value="PGBD-like_sf"/>
</dbReference>
<comment type="similarity">
    <text evidence="2">Belongs to the YkuD family.</text>
</comment>
<keyword evidence="4 7" id="KW-0133">Cell shape</keyword>
<evidence type="ECO:0000256" key="1">
    <source>
        <dbReference type="ARBA" id="ARBA00004752"/>
    </source>
</evidence>
<dbReference type="GO" id="GO:0008360">
    <property type="term" value="P:regulation of cell shape"/>
    <property type="evidence" value="ECO:0007669"/>
    <property type="project" value="UniProtKB-UniRule"/>
</dbReference>
<dbReference type="AlphaFoldDB" id="A0A223MXS0"/>
<dbReference type="Gene3D" id="2.40.440.10">
    <property type="entry name" value="L,D-transpeptidase catalytic domain-like"/>
    <property type="match status" value="1"/>
</dbReference>
<organism evidence="10 11">
    <name type="scientific">Vibrio qinghaiensis</name>
    <dbReference type="NCBI Taxonomy" id="2025808"/>
    <lineage>
        <taxon>Bacteria</taxon>
        <taxon>Pseudomonadati</taxon>
        <taxon>Pseudomonadota</taxon>
        <taxon>Gammaproteobacteria</taxon>
        <taxon>Vibrionales</taxon>
        <taxon>Vibrionaceae</taxon>
        <taxon>Vibrio</taxon>
    </lineage>
</organism>
<dbReference type="Pfam" id="PF20142">
    <property type="entry name" value="Scaffold"/>
    <property type="match status" value="1"/>
</dbReference>
<evidence type="ECO:0000313" key="10">
    <source>
        <dbReference type="EMBL" id="ASU22351.1"/>
    </source>
</evidence>
<evidence type="ECO:0000256" key="2">
    <source>
        <dbReference type="ARBA" id="ARBA00005992"/>
    </source>
</evidence>
<feature type="active site" description="Proton donor/acceptor" evidence="7">
    <location>
        <position position="424"/>
    </location>
</feature>
<comment type="pathway">
    <text evidence="1 7">Cell wall biogenesis; peptidoglycan biosynthesis.</text>
</comment>
<feature type="signal peptide" evidence="8">
    <location>
        <begin position="1"/>
        <end position="20"/>
    </location>
</feature>
<feature type="chain" id="PRO_5012804572" evidence="8">
    <location>
        <begin position="21"/>
        <end position="517"/>
    </location>
</feature>
<dbReference type="Pfam" id="PF01471">
    <property type="entry name" value="PG_binding_1"/>
    <property type="match status" value="1"/>
</dbReference>
<name>A0A223MXS0_9VIBR</name>
<dbReference type="RefSeq" id="WP_094500125.1">
    <property type="nucleotide sequence ID" value="NZ_CAWNHI010000001.1"/>
</dbReference>
<evidence type="ECO:0000256" key="4">
    <source>
        <dbReference type="ARBA" id="ARBA00022960"/>
    </source>
</evidence>
<protein>
    <submittedName>
        <fullName evidence="10">Murein L,D-transpeptidase</fullName>
    </submittedName>
</protein>
<dbReference type="CDD" id="cd16913">
    <property type="entry name" value="YkuD_like"/>
    <property type="match status" value="1"/>
</dbReference>
<dbReference type="Proteomes" id="UP000215148">
    <property type="component" value="Chromosome 1"/>
</dbReference>
<dbReference type="KEGG" id="vqi:CCZ37_07005"/>
<dbReference type="PANTHER" id="PTHR41533:SF1">
    <property type="entry name" value="L,D-TRANSPEPTIDASE YCBB-RELATED"/>
    <property type="match status" value="1"/>
</dbReference>
<evidence type="ECO:0000313" key="11">
    <source>
        <dbReference type="Proteomes" id="UP000215148"/>
    </source>
</evidence>
<evidence type="ECO:0000256" key="5">
    <source>
        <dbReference type="ARBA" id="ARBA00022984"/>
    </source>
</evidence>
<dbReference type="SUPFAM" id="SSF47090">
    <property type="entry name" value="PGBD-like"/>
    <property type="match status" value="1"/>
</dbReference>
<dbReference type="InterPro" id="IPR045380">
    <property type="entry name" value="LD_TPept_scaffold_dom"/>
</dbReference>
<dbReference type="InterPro" id="IPR005490">
    <property type="entry name" value="LD_TPept_cat_dom"/>
</dbReference>
<dbReference type="InterPro" id="IPR038063">
    <property type="entry name" value="Transpep_catalytic_dom"/>
</dbReference>
<proteinExistence type="inferred from homology"/>
<accession>A0A223MXS0</accession>
<dbReference type="UniPathway" id="UPA00219"/>
<keyword evidence="6 7" id="KW-0961">Cell wall biogenesis/degradation</keyword>
<dbReference type="InterPro" id="IPR052905">
    <property type="entry name" value="LD-transpeptidase_YkuD-like"/>
</dbReference>
<keyword evidence="5 7" id="KW-0573">Peptidoglycan synthesis</keyword>
<evidence type="ECO:0000256" key="6">
    <source>
        <dbReference type="ARBA" id="ARBA00023316"/>
    </source>
</evidence>
<dbReference type="GO" id="GO:0016740">
    <property type="term" value="F:transferase activity"/>
    <property type="evidence" value="ECO:0007669"/>
    <property type="project" value="UniProtKB-KW"/>
</dbReference>
<feature type="domain" description="L,D-TPase catalytic" evidence="9">
    <location>
        <begin position="290"/>
        <end position="470"/>
    </location>
</feature>
<dbReference type="GO" id="GO:0071555">
    <property type="term" value="P:cell wall organization"/>
    <property type="evidence" value="ECO:0007669"/>
    <property type="project" value="UniProtKB-UniRule"/>
</dbReference>
<dbReference type="Gene3D" id="1.10.101.10">
    <property type="entry name" value="PGBD-like superfamily/PGBD"/>
    <property type="match status" value="1"/>
</dbReference>
<feature type="active site" description="Nucleophile" evidence="7">
    <location>
        <position position="443"/>
    </location>
</feature>
<dbReference type="SUPFAM" id="SSF141523">
    <property type="entry name" value="L,D-transpeptidase catalytic domain-like"/>
    <property type="match status" value="1"/>
</dbReference>
<evidence type="ECO:0000256" key="8">
    <source>
        <dbReference type="SAM" id="SignalP"/>
    </source>
</evidence>
<keyword evidence="11" id="KW-1185">Reference proteome</keyword>
<dbReference type="PROSITE" id="PS52029">
    <property type="entry name" value="LD_TPASE"/>
    <property type="match status" value="1"/>
</dbReference>
<evidence type="ECO:0000256" key="3">
    <source>
        <dbReference type="ARBA" id="ARBA00022679"/>
    </source>
</evidence>
<keyword evidence="3" id="KW-0808">Transferase</keyword>
<dbReference type="GO" id="GO:0009252">
    <property type="term" value="P:peptidoglycan biosynthetic process"/>
    <property type="evidence" value="ECO:0007669"/>
    <property type="project" value="UniProtKB-UniPathway"/>
</dbReference>
<dbReference type="InterPro" id="IPR036366">
    <property type="entry name" value="PGBDSf"/>
</dbReference>
<keyword evidence="8" id="KW-0732">Signal</keyword>
<dbReference type="Pfam" id="PF03734">
    <property type="entry name" value="YkuD"/>
    <property type="match status" value="1"/>
</dbReference>